<organism evidence="1">
    <name type="scientific">Trypanosoma vivax (strain Y486)</name>
    <dbReference type="NCBI Taxonomy" id="1055687"/>
    <lineage>
        <taxon>Eukaryota</taxon>
        <taxon>Discoba</taxon>
        <taxon>Euglenozoa</taxon>
        <taxon>Kinetoplastea</taxon>
        <taxon>Metakinetoplastina</taxon>
        <taxon>Trypanosomatida</taxon>
        <taxon>Trypanosomatidae</taxon>
        <taxon>Trypanosoma</taxon>
        <taxon>Duttonella</taxon>
    </lineage>
</organism>
<accession>G0TTX0</accession>
<dbReference type="EMBL" id="HE573020">
    <property type="protein sequence ID" value="CCC47403.1"/>
    <property type="molecule type" value="Genomic_DNA"/>
</dbReference>
<sequence length="324" mass="36700">MRGCRGSKFAEYLATYAILKHIGIHDTVLIEKRDASLGYGVYVRDACDSGTAMFVVPSICACSTSTMRQLGAGIRFAGGSDSPRLRELDRGTLSRLLGFESLQWAGLAWRLAIEQQRSFSRWWGWLNILPSSEDFRLLEDEASRFCRLHRATLLPYLMSARDAVHREMCEVYEVLAEKNLAPSSQYFRWALDIVLSRAQRLPVCCSAGGGGPIELGIMPFVDLVNGHDGTERKRNARVEIAFDVDELPHWYRDAFLQESVRRGLDGEQELQRFVEDNFFAVVVLERSLFAAEEVIMEYDFTPFAAGGLSSSDEFILGRLIRYHF</sequence>
<dbReference type="SUPFAM" id="SSF82199">
    <property type="entry name" value="SET domain"/>
    <property type="match status" value="1"/>
</dbReference>
<evidence type="ECO:0000313" key="1">
    <source>
        <dbReference type="EMBL" id="CCC47403.1"/>
    </source>
</evidence>
<gene>
    <name evidence="1" type="ORF">TVY486_0400680</name>
</gene>
<dbReference type="Gene3D" id="3.90.1410.10">
    <property type="entry name" value="set domain protein methyltransferase, domain 1"/>
    <property type="match status" value="1"/>
</dbReference>
<dbReference type="InterPro" id="IPR046341">
    <property type="entry name" value="SET_dom_sf"/>
</dbReference>
<evidence type="ECO:0008006" key="2">
    <source>
        <dbReference type="Google" id="ProtNLM"/>
    </source>
</evidence>
<proteinExistence type="predicted"/>
<protein>
    <recommendedName>
        <fullName evidence="2">SET domain-containing protein</fullName>
    </recommendedName>
</protein>
<dbReference type="OMA" id="CRVHHTM"/>
<name>G0TTX0_TRYVY</name>
<dbReference type="AlphaFoldDB" id="G0TTX0"/>
<reference evidence="1" key="1">
    <citation type="journal article" date="2012" name="Proc. Natl. Acad. Sci. U.S.A.">
        <title>Antigenic diversity is generated by distinct evolutionary mechanisms in African trypanosome species.</title>
        <authorList>
            <person name="Jackson A.P."/>
            <person name="Berry A."/>
            <person name="Aslett M."/>
            <person name="Allison H.C."/>
            <person name="Burton P."/>
            <person name="Vavrova-Anderson J."/>
            <person name="Brown R."/>
            <person name="Browne H."/>
            <person name="Corton N."/>
            <person name="Hauser H."/>
            <person name="Gamble J."/>
            <person name="Gilderthorp R."/>
            <person name="Marcello L."/>
            <person name="McQuillan J."/>
            <person name="Otto T.D."/>
            <person name="Quail M.A."/>
            <person name="Sanders M.J."/>
            <person name="van Tonder A."/>
            <person name="Ginger M.L."/>
            <person name="Field M.C."/>
            <person name="Barry J.D."/>
            <person name="Hertz-Fowler C."/>
            <person name="Berriman M."/>
        </authorList>
    </citation>
    <scope>NUCLEOTIDE SEQUENCE</scope>
    <source>
        <strain evidence="1">Y486</strain>
    </source>
</reference>
<dbReference type="VEuPathDB" id="TriTrypDB:TvY486_0400680"/>